<dbReference type="SMART" id="SM00105">
    <property type="entry name" value="ArfGap"/>
    <property type="match status" value="1"/>
</dbReference>
<evidence type="ECO:0000256" key="1">
    <source>
        <dbReference type="ARBA" id="ARBA00022468"/>
    </source>
</evidence>
<dbReference type="GO" id="GO:0008270">
    <property type="term" value="F:zinc ion binding"/>
    <property type="evidence" value="ECO:0007669"/>
    <property type="project" value="UniProtKB-KW"/>
</dbReference>
<evidence type="ECO:0000256" key="4">
    <source>
        <dbReference type="ARBA" id="ARBA00022833"/>
    </source>
</evidence>
<sequence length="233" mass="26218">MPVDDPSLQALLTLPENRVCADCKKKDPRWASWNLGIFICIHCSGVHRSLGTHISKVKSVDLDRWTAEQIDSMARQGNAHANKYWEAQLDEGDDSTQRNMEVWIRQKYEHKQWASDTPKKVKSKTKPALTIDPSKTVPVVRSKPKPQPQVQPQVQVQSRSQPAPATLEANQPFNLSQFQQQLSSLKVGRSAHTSSQTKQCSGIIPPAPAQYNDIWSVINKDTREKDKALRSSS</sequence>
<protein>
    <submittedName>
        <fullName evidence="8">Putative GTPase activating protein for Arf-domain-containing protein</fullName>
    </submittedName>
</protein>
<feature type="region of interest" description="Disordered" evidence="6">
    <location>
        <begin position="114"/>
        <end position="163"/>
    </location>
</feature>
<dbReference type="GO" id="GO:0005737">
    <property type="term" value="C:cytoplasm"/>
    <property type="evidence" value="ECO:0007669"/>
    <property type="project" value="TreeGrafter"/>
</dbReference>
<dbReference type="CDD" id="cd08204">
    <property type="entry name" value="ArfGap"/>
    <property type="match status" value="1"/>
</dbReference>
<dbReference type="InterPro" id="IPR037278">
    <property type="entry name" value="ARFGAP/RecO"/>
</dbReference>
<dbReference type="PANTHER" id="PTHR45705">
    <property type="entry name" value="FI20236P1"/>
    <property type="match status" value="1"/>
</dbReference>
<dbReference type="InterPro" id="IPR001164">
    <property type="entry name" value="ArfGAP_dom"/>
</dbReference>
<feature type="compositionally biased region" description="Polar residues" evidence="6">
    <location>
        <begin position="191"/>
        <end position="200"/>
    </location>
</feature>
<dbReference type="InterPro" id="IPR038508">
    <property type="entry name" value="ArfGAP_dom_sf"/>
</dbReference>
<dbReference type="AlphaFoldDB" id="A0A1X2H2R0"/>
<comment type="caution">
    <text evidence="8">The sequence shown here is derived from an EMBL/GenBank/DDBJ whole genome shotgun (WGS) entry which is preliminary data.</text>
</comment>
<dbReference type="GO" id="GO:0005096">
    <property type="term" value="F:GTPase activator activity"/>
    <property type="evidence" value="ECO:0007669"/>
    <property type="project" value="UniProtKB-KW"/>
</dbReference>
<evidence type="ECO:0000313" key="9">
    <source>
        <dbReference type="Proteomes" id="UP000242180"/>
    </source>
</evidence>
<organism evidence="8 9">
    <name type="scientific">Syncephalastrum racemosum</name>
    <name type="common">Filamentous fungus</name>
    <dbReference type="NCBI Taxonomy" id="13706"/>
    <lineage>
        <taxon>Eukaryota</taxon>
        <taxon>Fungi</taxon>
        <taxon>Fungi incertae sedis</taxon>
        <taxon>Mucoromycota</taxon>
        <taxon>Mucoromycotina</taxon>
        <taxon>Mucoromycetes</taxon>
        <taxon>Mucorales</taxon>
        <taxon>Syncephalastraceae</taxon>
        <taxon>Syncephalastrum</taxon>
    </lineage>
</organism>
<name>A0A1X2H2R0_SYNRA</name>
<evidence type="ECO:0000256" key="2">
    <source>
        <dbReference type="ARBA" id="ARBA00022723"/>
    </source>
</evidence>
<evidence type="ECO:0000256" key="5">
    <source>
        <dbReference type="PROSITE-ProRule" id="PRU00288"/>
    </source>
</evidence>
<dbReference type="PRINTS" id="PR00405">
    <property type="entry name" value="REVINTRACTNG"/>
</dbReference>
<dbReference type="PROSITE" id="PS50115">
    <property type="entry name" value="ARFGAP"/>
    <property type="match status" value="1"/>
</dbReference>
<evidence type="ECO:0000256" key="3">
    <source>
        <dbReference type="ARBA" id="ARBA00022771"/>
    </source>
</evidence>
<dbReference type="InterPro" id="IPR051718">
    <property type="entry name" value="ARF_GTPase-activating"/>
</dbReference>
<gene>
    <name evidence="8" type="ORF">BCR43DRAFT_498881</name>
</gene>
<dbReference type="Pfam" id="PF01412">
    <property type="entry name" value="ArfGap"/>
    <property type="match status" value="1"/>
</dbReference>
<keyword evidence="4" id="KW-0862">Zinc</keyword>
<evidence type="ECO:0000256" key="6">
    <source>
        <dbReference type="SAM" id="MobiDB-lite"/>
    </source>
</evidence>
<keyword evidence="2" id="KW-0479">Metal-binding</keyword>
<evidence type="ECO:0000313" key="8">
    <source>
        <dbReference type="EMBL" id="ORY91311.1"/>
    </source>
</evidence>
<dbReference type="Proteomes" id="UP000242180">
    <property type="component" value="Unassembled WGS sequence"/>
</dbReference>
<dbReference type="PANTHER" id="PTHR45705:SF1">
    <property type="entry name" value="FI20236P1"/>
    <property type="match status" value="1"/>
</dbReference>
<proteinExistence type="predicted"/>
<dbReference type="OrthoDB" id="10266696at2759"/>
<dbReference type="InParanoid" id="A0A1X2H2R0"/>
<feature type="domain" description="Arf-GAP" evidence="7">
    <location>
        <begin position="5"/>
        <end position="124"/>
    </location>
</feature>
<evidence type="ECO:0000259" key="7">
    <source>
        <dbReference type="PROSITE" id="PS50115"/>
    </source>
</evidence>
<dbReference type="EMBL" id="MCGN01000011">
    <property type="protein sequence ID" value="ORY91311.1"/>
    <property type="molecule type" value="Genomic_DNA"/>
</dbReference>
<feature type="compositionally biased region" description="Low complexity" evidence="6">
    <location>
        <begin position="148"/>
        <end position="162"/>
    </location>
</feature>
<keyword evidence="3 5" id="KW-0863">Zinc-finger</keyword>
<dbReference type="OMA" id="MEVWIRQ"/>
<dbReference type="SUPFAM" id="SSF57863">
    <property type="entry name" value="ArfGap/RecO-like zinc finger"/>
    <property type="match status" value="1"/>
</dbReference>
<dbReference type="STRING" id="13706.A0A1X2H2R0"/>
<keyword evidence="1" id="KW-0343">GTPase activation</keyword>
<feature type="region of interest" description="Disordered" evidence="6">
    <location>
        <begin position="189"/>
        <end position="208"/>
    </location>
</feature>
<dbReference type="Gene3D" id="1.10.220.150">
    <property type="entry name" value="Arf GTPase activating protein"/>
    <property type="match status" value="1"/>
</dbReference>
<keyword evidence="9" id="KW-1185">Reference proteome</keyword>
<dbReference type="FunFam" id="1.10.220.150:FF:000009">
    <property type="entry name" value="stromal membrane-associated protein 1 isoform X1"/>
    <property type="match status" value="1"/>
</dbReference>
<accession>A0A1X2H2R0</accession>
<reference evidence="8 9" key="1">
    <citation type="submission" date="2016-07" db="EMBL/GenBank/DDBJ databases">
        <title>Pervasive Adenine N6-methylation of Active Genes in Fungi.</title>
        <authorList>
            <consortium name="DOE Joint Genome Institute"/>
            <person name="Mondo S.J."/>
            <person name="Dannebaum R.O."/>
            <person name="Kuo R.C."/>
            <person name="Labutti K."/>
            <person name="Haridas S."/>
            <person name="Kuo A."/>
            <person name="Salamov A."/>
            <person name="Ahrendt S.R."/>
            <person name="Lipzen A."/>
            <person name="Sullivan W."/>
            <person name="Andreopoulos W.B."/>
            <person name="Clum A."/>
            <person name="Lindquist E."/>
            <person name="Daum C."/>
            <person name="Ramamoorthy G.K."/>
            <person name="Gryganskyi A."/>
            <person name="Culley D."/>
            <person name="Magnuson J.K."/>
            <person name="James T.Y."/>
            <person name="O'Malley M.A."/>
            <person name="Stajich J.E."/>
            <person name="Spatafora J.W."/>
            <person name="Visel A."/>
            <person name="Grigoriev I.V."/>
        </authorList>
    </citation>
    <scope>NUCLEOTIDE SEQUENCE [LARGE SCALE GENOMIC DNA]</scope>
    <source>
        <strain evidence="8 9">NRRL 2496</strain>
    </source>
</reference>